<evidence type="ECO:0000313" key="3">
    <source>
        <dbReference type="Proteomes" id="UP000005237"/>
    </source>
</evidence>
<keyword evidence="1" id="KW-0472">Membrane</keyword>
<protein>
    <submittedName>
        <fullName evidence="2">Uncharacterized protein</fullName>
    </submittedName>
</protein>
<dbReference type="AlphaFoldDB" id="A0A8R1HU24"/>
<dbReference type="PANTHER" id="PTHR22714:SF5">
    <property type="entry name" value="PBPE DOMAIN-CONTAINING PROTEIN"/>
    <property type="match status" value="1"/>
</dbReference>
<dbReference type="Gene3D" id="1.10.287.70">
    <property type="match status" value="1"/>
</dbReference>
<organism evidence="2 3">
    <name type="scientific">Caenorhabditis japonica</name>
    <dbReference type="NCBI Taxonomy" id="281687"/>
    <lineage>
        <taxon>Eukaryota</taxon>
        <taxon>Metazoa</taxon>
        <taxon>Ecdysozoa</taxon>
        <taxon>Nematoda</taxon>
        <taxon>Chromadorea</taxon>
        <taxon>Rhabditida</taxon>
        <taxon>Rhabditina</taxon>
        <taxon>Rhabditomorpha</taxon>
        <taxon>Rhabditoidea</taxon>
        <taxon>Rhabditidae</taxon>
        <taxon>Peloderinae</taxon>
        <taxon>Caenorhabditis</taxon>
    </lineage>
</organism>
<keyword evidence="3" id="KW-1185">Reference proteome</keyword>
<accession>A0A8R1HU24</accession>
<evidence type="ECO:0000313" key="2">
    <source>
        <dbReference type="EnsemblMetazoa" id="CJA11066.1"/>
    </source>
</evidence>
<feature type="transmembrane region" description="Helical" evidence="1">
    <location>
        <begin position="62"/>
        <end position="81"/>
    </location>
</feature>
<reference evidence="3" key="1">
    <citation type="submission" date="2010-08" db="EMBL/GenBank/DDBJ databases">
        <authorList>
            <consortium name="Caenorhabditis japonica Sequencing Consortium"/>
            <person name="Wilson R.K."/>
        </authorList>
    </citation>
    <scope>NUCLEOTIDE SEQUENCE [LARGE SCALE GENOMIC DNA]</scope>
    <source>
        <strain evidence="3">DF5081</strain>
    </source>
</reference>
<keyword evidence="1" id="KW-1133">Transmembrane helix</keyword>
<dbReference type="Proteomes" id="UP000005237">
    <property type="component" value="Unassembled WGS sequence"/>
</dbReference>
<name>A0A8R1HU24_CAEJA</name>
<dbReference type="InterPro" id="IPR040128">
    <property type="entry name" value="T25E4.2-like"/>
</dbReference>
<reference evidence="2" key="2">
    <citation type="submission" date="2022-06" db="UniProtKB">
        <authorList>
            <consortium name="EnsemblMetazoa"/>
        </authorList>
    </citation>
    <scope>IDENTIFICATION</scope>
    <source>
        <strain evidence="2">DF5081</strain>
    </source>
</reference>
<sequence length="95" mass="11014">MLGDLQSGRLDMACGRFRMTTDRAHIVTFTYPTQFEVNQVYLINDPQRSEDVGFLFRPFSNIVWMLIICSVLIVSLVFFVLRVVEFRSSTENVQS</sequence>
<dbReference type="PANTHER" id="PTHR22714">
    <property type="entry name" value="PROTEIN CBG02446-RELATED"/>
    <property type="match status" value="1"/>
</dbReference>
<evidence type="ECO:0000256" key="1">
    <source>
        <dbReference type="SAM" id="Phobius"/>
    </source>
</evidence>
<proteinExistence type="predicted"/>
<dbReference type="SUPFAM" id="SSF53850">
    <property type="entry name" value="Periplasmic binding protein-like II"/>
    <property type="match status" value="1"/>
</dbReference>
<keyword evidence="1" id="KW-0812">Transmembrane</keyword>
<dbReference type="Gene3D" id="3.40.190.10">
    <property type="entry name" value="Periplasmic binding protein-like II"/>
    <property type="match status" value="1"/>
</dbReference>
<dbReference type="EnsemblMetazoa" id="CJA11066.1">
    <property type="protein sequence ID" value="CJA11066.1"/>
    <property type="gene ID" value="WBGene00130270"/>
</dbReference>